<gene>
    <name evidence="4" type="ORF">NCGR_LOCUS1327</name>
</gene>
<feature type="compositionally biased region" description="Polar residues" evidence="2">
    <location>
        <begin position="325"/>
        <end position="338"/>
    </location>
</feature>
<evidence type="ECO:0000259" key="3">
    <source>
        <dbReference type="PROSITE" id="PS50882"/>
    </source>
</evidence>
<dbReference type="EMBL" id="CAJGYO010000001">
    <property type="protein sequence ID" value="CAD6203106.1"/>
    <property type="molecule type" value="Genomic_DNA"/>
</dbReference>
<dbReference type="Gene3D" id="3.10.590.10">
    <property type="entry name" value="ph1033 like domains"/>
    <property type="match status" value="1"/>
</dbReference>
<evidence type="ECO:0000256" key="2">
    <source>
        <dbReference type="SAM" id="MobiDB-lite"/>
    </source>
</evidence>
<comment type="similarity">
    <text evidence="1">Belongs to the SAPS family.</text>
</comment>
<feature type="compositionally biased region" description="Basic and acidic residues" evidence="2">
    <location>
        <begin position="396"/>
        <end position="409"/>
    </location>
</feature>
<dbReference type="AlphaFoldDB" id="A0A811M8G8"/>
<dbReference type="Proteomes" id="UP000604825">
    <property type="component" value="Unassembled WGS sequence"/>
</dbReference>
<dbReference type="PROSITE" id="PS50882">
    <property type="entry name" value="YTH"/>
    <property type="match status" value="1"/>
</dbReference>
<dbReference type="PANTHER" id="PTHR12634:SF37">
    <property type="entry name" value="SIT4 PHOSPHATASE-ASSOCIATED FAMILY PROTEIN"/>
    <property type="match status" value="1"/>
</dbReference>
<feature type="region of interest" description="Disordered" evidence="2">
    <location>
        <begin position="392"/>
        <end position="436"/>
    </location>
</feature>
<dbReference type="GO" id="GO:0019888">
    <property type="term" value="F:protein phosphatase regulator activity"/>
    <property type="evidence" value="ECO:0007669"/>
    <property type="project" value="TreeGrafter"/>
</dbReference>
<feature type="region of interest" description="Disordered" evidence="2">
    <location>
        <begin position="324"/>
        <end position="354"/>
    </location>
</feature>
<name>A0A811M8G8_9POAL</name>
<dbReference type="GO" id="GO:0019903">
    <property type="term" value="F:protein phosphatase binding"/>
    <property type="evidence" value="ECO:0007669"/>
    <property type="project" value="InterPro"/>
</dbReference>
<evidence type="ECO:0000313" key="4">
    <source>
        <dbReference type="EMBL" id="CAD6203106.1"/>
    </source>
</evidence>
<proteinExistence type="inferred from homology"/>
<organism evidence="4 5">
    <name type="scientific">Miscanthus lutarioriparius</name>
    <dbReference type="NCBI Taxonomy" id="422564"/>
    <lineage>
        <taxon>Eukaryota</taxon>
        <taxon>Viridiplantae</taxon>
        <taxon>Streptophyta</taxon>
        <taxon>Embryophyta</taxon>
        <taxon>Tracheophyta</taxon>
        <taxon>Spermatophyta</taxon>
        <taxon>Magnoliopsida</taxon>
        <taxon>Liliopsida</taxon>
        <taxon>Poales</taxon>
        <taxon>Poaceae</taxon>
        <taxon>PACMAD clade</taxon>
        <taxon>Panicoideae</taxon>
        <taxon>Andropogonodae</taxon>
        <taxon>Andropogoneae</taxon>
        <taxon>Saccharinae</taxon>
        <taxon>Miscanthus</taxon>
    </lineage>
</organism>
<feature type="domain" description="YTH" evidence="3">
    <location>
        <begin position="1"/>
        <end position="72"/>
    </location>
</feature>
<accession>A0A811M8G8</accession>
<keyword evidence="5" id="KW-1185">Reference proteome</keyword>
<dbReference type="GO" id="GO:0003723">
    <property type="term" value="F:RNA binding"/>
    <property type="evidence" value="ECO:0007669"/>
    <property type="project" value="InterPro"/>
</dbReference>
<sequence>MVGRVDFNKTVEYLQQDKWTGWFPIKWHIMKDIPNILLKHIILEYNENKPVTNSRHTHESAKHADSVLRHKVQFTWSNQEDNAEVLMRLIGADETIYSNFTDTLHWLENTDVLEMIVDKFSSSIVEFVSVLLTIGSEIVEKELINQSVIKHCIDLFFYPTLPSEGKRTPRIGNIGHITRIANKLIQLGNSNSMIHSHLEENNEWVVWQADVLVKCNEVENAFTIGHVANVFYATDRPTSLHDRGRDSDDDDFRDRDYDVAALANNLSRAFRYGIYNNDGIEEAQGSHERDDEDVYFDDESAEVVISSLHLGMIRTGINDRLAASVPSSSPNSEEISLNTEETDEVLTGETTGTESLLESASLENGPVEEAKELAEVANDCDATTVNEKILCTEEDSASHEPETSERPVDAQEGQTGGAAEASSTEGATNEPCSSLKTCATLC</sequence>
<evidence type="ECO:0000313" key="5">
    <source>
        <dbReference type="Proteomes" id="UP000604825"/>
    </source>
</evidence>
<protein>
    <recommendedName>
        <fullName evidence="3">YTH domain-containing protein</fullName>
    </recommendedName>
</protein>
<dbReference type="InterPro" id="IPR007587">
    <property type="entry name" value="SAPS"/>
</dbReference>
<feature type="compositionally biased region" description="Low complexity" evidence="2">
    <location>
        <begin position="410"/>
        <end position="428"/>
    </location>
</feature>
<dbReference type="InterPro" id="IPR007275">
    <property type="entry name" value="YTH_domain"/>
</dbReference>
<comment type="caution">
    <text evidence="4">The sequence shown here is derived from an EMBL/GenBank/DDBJ whole genome shotgun (WGS) entry which is preliminary data.</text>
</comment>
<dbReference type="OrthoDB" id="306690at2759"/>
<evidence type="ECO:0000256" key="1">
    <source>
        <dbReference type="ARBA" id="ARBA00006180"/>
    </source>
</evidence>
<reference evidence="4" key="1">
    <citation type="submission" date="2020-10" db="EMBL/GenBank/DDBJ databases">
        <authorList>
            <person name="Han B."/>
            <person name="Lu T."/>
            <person name="Zhao Q."/>
            <person name="Huang X."/>
            <person name="Zhao Y."/>
        </authorList>
    </citation>
    <scope>NUCLEOTIDE SEQUENCE</scope>
</reference>
<dbReference type="Pfam" id="PF04146">
    <property type="entry name" value="YTH"/>
    <property type="match status" value="1"/>
</dbReference>
<dbReference type="PANTHER" id="PTHR12634">
    <property type="entry name" value="SIT4 YEAST -ASSOCIATING PROTEIN-RELATED"/>
    <property type="match status" value="1"/>
</dbReference>